<evidence type="ECO:0000256" key="1">
    <source>
        <dbReference type="SAM" id="Phobius"/>
    </source>
</evidence>
<organism evidence="2 3">
    <name type="scientific">Histidinibacterium lentulum</name>
    <dbReference type="NCBI Taxonomy" id="2480588"/>
    <lineage>
        <taxon>Bacteria</taxon>
        <taxon>Pseudomonadati</taxon>
        <taxon>Pseudomonadota</taxon>
        <taxon>Alphaproteobacteria</taxon>
        <taxon>Rhodobacterales</taxon>
        <taxon>Paracoccaceae</taxon>
        <taxon>Histidinibacterium</taxon>
    </lineage>
</organism>
<sequence>MDWLIWGGAALSLAGLAGIVASILKVQRARRAGLSDEDLRARIQSVLPLNLGAFFASILGLMAVVVGVLL</sequence>
<evidence type="ECO:0000313" key="2">
    <source>
        <dbReference type="EMBL" id="ROT98485.1"/>
    </source>
</evidence>
<dbReference type="Proteomes" id="UP000268016">
    <property type="component" value="Unassembled WGS sequence"/>
</dbReference>
<evidence type="ECO:0000313" key="3">
    <source>
        <dbReference type="Proteomes" id="UP000268016"/>
    </source>
</evidence>
<feature type="transmembrane region" description="Helical" evidence="1">
    <location>
        <begin position="47"/>
        <end position="69"/>
    </location>
</feature>
<name>A0A3N2QTW4_9RHOB</name>
<accession>A0A3N2QTW4</accession>
<dbReference type="OrthoDB" id="7875737at2"/>
<proteinExistence type="predicted"/>
<keyword evidence="3" id="KW-1185">Reference proteome</keyword>
<dbReference type="AlphaFoldDB" id="A0A3N2QTW4"/>
<keyword evidence="1" id="KW-1133">Transmembrane helix</keyword>
<reference evidence="2 3" key="1">
    <citation type="submission" date="2018-10" db="EMBL/GenBank/DDBJ databases">
        <title>Histidinibacterium lentulum gen. nov., sp. nov., a marine bacterium from the culture broth of Picochlorum sp. 122.</title>
        <authorList>
            <person name="Wang G."/>
        </authorList>
    </citation>
    <scope>NUCLEOTIDE SEQUENCE [LARGE SCALE GENOMIC DNA]</scope>
    <source>
        <strain evidence="2 3">B17</strain>
    </source>
</reference>
<protein>
    <submittedName>
        <fullName evidence="2">Uncharacterized protein</fullName>
    </submittedName>
</protein>
<keyword evidence="1" id="KW-0472">Membrane</keyword>
<gene>
    <name evidence="2" type="ORF">EAT49_16210</name>
</gene>
<feature type="transmembrane region" description="Helical" evidence="1">
    <location>
        <begin position="6"/>
        <end position="26"/>
    </location>
</feature>
<comment type="caution">
    <text evidence="2">The sequence shown here is derived from an EMBL/GenBank/DDBJ whole genome shotgun (WGS) entry which is preliminary data.</text>
</comment>
<dbReference type="RefSeq" id="WP_123643352.1">
    <property type="nucleotide sequence ID" value="NZ_ML119089.1"/>
</dbReference>
<dbReference type="EMBL" id="RDRB01000009">
    <property type="protein sequence ID" value="ROT98485.1"/>
    <property type="molecule type" value="Genomic_DNA"/>
</dbReference>
<keyword evidence="1" id="KW-0812">Transmembrane</keyword>